<evidence type="ECO:0000313" key="2">
    <source>
        <dbReference type="EMBL" id="OOS03228.1"/>
    </source>
</evidence>
<protein>
    <recommendedName>
        <fullName evidence="1">Glycosyl transferase family 25 domain-containing protein</fullName>
    </recommendedName>
</protein>
<keyword evidence="3" id="KW-1185">Reference proteome</keyword>
<proteinExistence type="predicted"/>
<dbReference type="STRING" id="123822.B0188_06915"/>
<dbReference type="EMBL" id="MUYB01000027">
    <property type="protein sequence ID" value="OOS03228.1"/>
    <property type="molecule type" value="Genomic_DNA"/>
</dbReference>
<dbReference type="Pfam" id="PF01755">
    <property type="entry name" value="Glyco_transf_25"/>
    <property type="match status" value="1"/>
</dbReference>
<reference evidence="2 3" key="1">
    <citation type="submission" date="2017-02" db="EMBL/GenBank/DDBJ databases">
        <title>Draft genome sequence of Haemophilus felis CCUG 31170 type strain.</title>
        <authorList>
            <person name="Engstrom-Jakobsson H."/>
            <person name="Salva-Serra F."/>
            <person name="Thorell K."/>
            <person name="Gonzales-Siles L."/>
            <person name="Karlsson R."/>
            <person name="Boulund F."/>
            <person name="Engstrand L."/>
            <person name="Kristiansson E."/>
            <person name="Moore E."/>
        </authorList>
    </citation>
    <scope>NUCLEOTIDE SEQUENCE [LARGE SCALE GENOMIC DNA]</scope>
    <source>
        <strain evidence="2 3">CCUG 31170</strain>
    </source>
</reference>
<evidence type="ECO:0000313" key="3">
    <source>
        <dbReference type="Proteomes" id="UP000190023"/>
    </source>
</evidence>
<feature type="domain" description="Glycosyl transferase family 25" evidence="1">
    <location>
        <begin position="4"/>
        <end position="190"/>
    </location>
</feature>
<dbReference type="OrthoDB" id="9816113at2"/>
<sequence>MPTPIFVINLAKSTERKEFIFSQFYQLNQPLANPISFEFFIAVNGKENPDFYLFQKYNAKKHFQRKCNQLNLSQLGCFASHYLLWEKCVELDQGIIVLEDDAIIHPEFSDVYQFISSAENQFEFFWLSPPSPDKRNQTGKKIYLLPNNTHAIYQFYKSWANATGYYITPKAAKKLLKQCEEWIYEVDTTMERYWENKIALLGMQPSCVEPDFSKESNIPIERANKTLFVKIRREIYQFKDLVQKLVYRFLN</sequence>
<dbReference type="CDD" id="cd06532">
    <property type="entry name" value="Glyco_transf_25"/>
    <property type="match status" value="1"/>
</dbReference>
<accession>A0A1T0AZ96</accession>
<dbReference type="Proteomes" id="UP000190023">
    <property type="component" value="Unassembled WGS sequence"/>
</dbReference>
<evidence type="ECO:0000259" key="1">
    <source>
        <dbReference type="Pfam" id="PF01755"/>
    </source>
</evidence>
<dbReference type="AlphaFoldDB" id="A0A1T0AZ96"/>
<dbReference type="InterPro" id="IPR002654">
    <property type="entry name" value="Glyco_trans_25"/>
</dbReference>
<name>A0A1T0AZ96_9PAST</name>
<comment type="caution">
    <text evidence="2">The sequence shown here is derived from an EMBL/GenBank/DDBJ whole genome shotgun (WGS) entry which is preliminary data.</text>
</comment>
<organism evidence="2 3">
    <name type="scientific">[Haemophilus] felis</name>
    <dbReference type="NCBI Taxonomy" id="123822"/>
    <lineage>
        <taxon>Bacteria</taxon>
        <taxon>Pseudomonadati</taxon>
        <taxon>Pseudomonadota</taxon>
        <taxon>Gammaproteobacteria</taxon>
        <taxon>Pasteurellales</taxon>
        <taxon>Pasteurellaceae</taxon>
    </lineage>
</organism>
<gene>
    <name evidence="2" type="ORF">B0188_06915</name>
</gene>